<evidence type="ECO:0000256" key="1">
    <source>
        <dbReference type="SAM" id="SignalP"/>
    </source>
</evidence>
<sequence length="286" mass="31896">MSTFDMKIFRLITCLLLLMFAGEGAQAAKKIATLHTISGISSYNTQIRYHLDILTPDGVMHGVYKNSTTTLQVGYLENISWTGSDTPPSLYSNYFVSTSMSNCPGLAEYDQKSDKTKWDCYDMPIDVYYDADVHGCPWLVTTYNESSAPLEKTMGPYIGPQARNSSCPVSVATYDISWSEDYISYTKVLSLQSTGGIIEKTLPTFLMENGKLCDGSQMDERGAYCRFVAEMITFSTSGCDNSSVTVTPNRHPITDKQLHDMVVQVDTSSRQPIDSTCRFQYTLNEL</sequence>
<dbReference type="EMBL" id="CU928164">
    <property type="protein sequence ID" value="CAR18610.1"/>
    <property type="molecule type" value="Genomic_DNA"/>
</dbReference>
<dbReference type="Pfam" id="PF11245">
    <property type="entry name" value="DUF2544"/>
    <property type="match status" value="1"/>
</dbReference>
<feature type="signal peptide" evidence="1">
    <location>
        <begin position="1"/>
        <end position="27"/>
    </location>
</feature>
<gene>
    <name evidence="2" type="primary">yfcO</name>
    <name evidence="2" type="ordered locus">ECIAI39_2485</name>
</gene>
<evidence type="ECO:0000313" key="3">
    <source>
        <dbReference type="Proteomes" id="UP000000749"/>
    </source>
</evidence>
<proteinExistence type="predicted"/>
<dbReference type="Proteomes" id="UP000000749">
    <property type="component" value="Chromosome"/>
</dbReference>
<dbReference type="InterPro" id="IPR021407">
    <property type="entry name" value="DUF2544"/>
</dbReference>
<feature type="chain" id="PRO_5002615983" description="Fimbrial adhesin YfcO" evidence="1">
    <location>
        <begin position="28"/>
        <end position="286"/>
    </location>
</feature>
<name>A0A0H3MIJ4_ECO7I</name>
<reference evidence="3" key="1">
    <citation type="journal article" date="2009" name="PLoS Genet.">
        <title>Organised genome dynamics in the Escherichia coli species results in highly diverse adaptive paths.</title>
        <authorList>
            <person name="Touchon M."/>
            <person name="Hoede C."/>
            <person name="Tenaillon O."/>
            <person name="Barbe V."/>
            <person name="Baeriswyl S."/>
            <person name="Bidet P."/>
            <person name="Bingen E."/>
            <person name="Bonacorsi S."/>
            <person name="Bouchier C."/>
            <person name="Bouvet O."/>
            <person name="Calteau A."/>
            <person name="Chiapello H."/>
            <person name="Clermont O."/>
            <person name="Cruveiller S."/>
            <person name="Danchin A."/>
            <person name="Diard M."/>
            <person name="Dossat C."/>
            <person name="Karoui M.E."/>
            <person name="Frapy E."/>
            <person name="Garry L."/>
            <person name="Ghigo J.M."/>
            <person name="Gilles A.M."/>
            <person name="Johnson J."/>
            <person name="Le Bouguenec C."/>
            <person name="Lescat M."/>
            <person name="Mangenot S."/>
            <person name="Martinez-Jehanne V."/>
            <person name="Matic I."/>
            <person name="Nassif X."/>
            <person name="Oztas S."/>
            <person name="Petit M.A."/>
            <person name="Pichon C."/>
            <person name="Rouy Z."/>
            <person name="Ruf C.S."/>
            <person name="Schneider D."/>
            <person name="Tourret J."/>
            <person name="Vacherie B."/>
            <person name="Vallenet D."/>
            <person name="Medigue C."/>
            <person name="Rocha E.P.C."/>
            <person name="Denamur E."/>
        </authorList>
    </citation>
    <scope>NUCLEOTIDE SEQUENCE [LARGE SCALE GENOMIC DNA]</scope>
    <source>
        <strain evidence="3">IAI39 / ExPEC</strain>
    </source>
</reference>
<keyword evidence="1" id="KW-0732">Signal</keyword>
<organism evidence="2 3">
    <name type="scientific">Escherichia coli O7:K1 (strain IAI39 / ExPEC)</name>
    <dbReference type="NCBI Taxonomy" id="585057"/>
    <lineage>
        <taxon>Bacteria</taxon>
        <taxon>Pseudomonadati</taxon>
        <taxon>Pseudomonadota</taxon>
        <taxon>Gammaproteobacteria</taxon>
        <taxon>Enterobacterales</taxon>
        <taxon>Enterobacteriaceae</taxon>
        <taxon>Escherichia</taxon>
    </lineage>
</organism>
<dbReference type="PATRIC" id="fig|585057.6.peg.2588"/>
<protein>
    <recommendedName>
        <fullName evidence="4">Fimbrial adhesin YfcO</fullName>
    </recommendedName>
</protein>
<dbReference type="STRING" id="585057.ECIAI39_2485"/>
<evidence type="ECO:0000313" key="2">
    <source>
        <dbReference type="EMBL" id="CAR18610.1"/>
    </source>
</evidence>
<accession>A0A0H3MIJ4</accession>
<dbReference type="KEGG" id="ect:ECIAI39_2485"/>
<evidence type="ECO:0008006" key="4">
    <source>
        <dbReference type="Google" id="ProtNLM"/>
    </source>
</evidence>
<dbReference type="HOGENOM" id="CLU_095265_0_0_6"/>
<dbReference type="AlphaFoldDB" id="A0A0H3MIJ4"/>